<dbReference type="Proteomes" id="UP000007437">
    <property type="component" value="Plasmid pBRH01"/>
</dbReference>
<dbReference type="PANTHER" id="PTHR11941:SF54">
    <property type="entry name" value="ENOYL-COA HYDRATASE, MITOCHONDRIAL"/>
    <property type="match status" value="1"/>
</dbReference>
<reference evidence="1 2" key="1">
    <citation type="journal article" date="2011" name="J. Bacteriol.">
        <title>Complete genome sequence of Burkholderia rhizoxinica, an endosymbiont of Rhizopus microsporus.</title>
        <authorList>
            <person name="Lackner G."/>
            <person name="Moebius N."/>
            <person name="Partida-Martinez L."/>
            <person name="Hertweck C."/>
        </authorList>
    </citation>
    <scope>NUCLEOTIDE SEQUENCE [LARGE SCALE GENOMIC DNA]</scope>
    <source>
        <strain evidence="2">DSM 19002 / CIP 109453 / HKI 454</strain>
        <plasmid evidence="1 2">pBRH01</plasmid>
    </source>
</reference>
<accession>E5AU06</accession>
<keyword evidence="1" id="KW-0614">Plasmid</keyword>
<dbReference type="GO" id="GO:0016829">
    <property type="term" value="F:lyase activity"/>
    <property type="evidence" value="ECO:0007669"/>
    <property type="project" value="InterPro"/>
</dbReference>
<proteinExistence type="predicted"/>
<dbReference type="SUPFAM" id="SSF52096">
    <property type="entry name" value="ClpP/crotonase"/>
    <property type="match status" value="2"/>
</dbReference>
<dbReference type="CDD" id="cd06558">
    <property type="entry name" value="crotonase-like"/>
    <property type="match status" value="1"/>
</dbReference>
<sequence length="577" mass="63294">MASSCTIFQINNRVLPCSETPMATLEPVAAPVDFRTDPSRYKHWKLRFDGSVATLALDVDEGGGIRSGYKLKLNSYDLGVDIELHDALQRIRFEHPEVRAVVVTSSKERVFSAGANIFMLGMSSHAWKVNFCKFTNETRNSIEDASRHSGLKFLAAVNGACAGGGYELAMACDEIWLIDDRTSSVALPEVPLLGVLPGTGGLTRLTDKRKVRHDRADLFCTVVEGIRGERAKQWRLVDEVVKPSQFAQAVQARALELAAQSDRPGDARGVALTPIERSTHDDGIVYQTLEVRLDRSVRTATLTAKAPCGPQPADLDAIVATGANWWPLRFGRELDDAILSLRTNEGEIGTWVLRTSGDAQAVLDVDAALMSHRDHWFVRETIGLLRRALARIDVSSRSLFALIESGSCFAGTLAELAFAADRSYMQALPGSLSQQPAIVLSEANFGLYPMVTQQSRLARRFYGDDALLEALRDKIGIPVDPLQAERLGLVTAAPDDLDWSDEIRIALEERAAMSPDALTGLEANLRFNGPETMESRIFGRLSAWQNWIFNRPNAAGDKGALKVYGEGVKPQFDVARV</sequence>
<dbReference type="GO" id="GO:0006635">
    <property type="term" value="P:fatty acid beta-oxidation"/>
    <property type="evidence" value="ECO:0007669"/>
    <property type="project" value="TreeGrafter"/>
</dbReference>
<dbReference type="PANTHER" id="PTHR11941">
    <property type="entry name" value="ENOYL-COA HYDRATASE-RELATED"/>
    <property type="match status" value="1"/>
</dbReference>
<gene>
    <name evidence="1" type="ordered locus">RBRH_00497</name>
</gene>
<evidence type="ECO:0000313" key="1">
    <source>
        <dbReference type="EMBL" id="CBW76580.1"/>
    </source>
</evidence>
<dbReference type="InterPro" id="IPR001753">
    <property type="entry name" value="Enoyl-CoA_hydra/iso"/>
</dbReference>
<dbReference type="EMBL" id="FR687360">
    <property type="protein sequence ID" value="CBW76580.1"/>
    <property type="molecule type" value="Genomic_DNA"/>
</dbReference>
<dbReference type="AlphaFoldDB" id="E5AU06"/>
<dbReference type="Pfam" id="PF00378">
    <property type="entry name" value="ECH_1"/>
    <property type="match status" value="1"/>
</dbReference>
<dbReference type="InterPro" id="IPR029045">
    <property type="entry name" value="ClpP/crotonase-like_dom_sf"/>
</dbReference>
<dbReference type="NCBIfam" id="TIGR03222">
    <property type="entry name" value="benzo_boxC"/>
    <property type="match status" value="1"/>
</dbReference>
<dbReference type="Gene3D" id="3.90.226.10">
    <property type="entry name" value="2-enoyl-CoA Hydratase, Chain A, domain 1"/>
    <property type="match status" value="2"/>
</dbReference>
<evidence type="ECO:0000313" key="2">
    <source>
        <dbReference type="Proteomes" id="UP000007437"/>
    </source>
</evidence>
<geneLocation type="plasmid" evidence="1 2">
    <name>pBRH01</name>
</geneLocation>
<keyword evidence="1" id="KW-0413">Isomerase</keyword>
<organism evidence="1 2">
    <name type="scientific">Mycetohabitans rhizoxinica (strain DSM 19002 / CIP 109453 / HKI 454)</name>
    <name type="common">Paraburkholderia rhizoxinica</name>
    <dbReference type="NCBI Taxonomy" id="882378"/>
    <lineage>
        <taxon>Bacteria</taxon>
        <taxon>Pseudomonadati</taxon>
        <taxon>Pseudomonadota</taxon>
        <taxon>Betaproteobacteria</taxon>
        <taxon>Burkholderiales</taxon>
        <taxon>Burkholderiaceae</taxon>
        <taxon>Mycetohabitans</taxon>
    </lineage>
</organism>
<dbReference type="KEGG" id="brh:RBRH_00497"/>
<dbReference type="eggNOG" id="COG1024">
    <property type="taxonomic scope" value="Bacteria"/>
</dbReference>
<dbReference type="InterPro" id="IPR017633">
    <property type="entry name" value="Benz-CoA_dihydrodiol_lyase"/>
</dbReference>
<protein>
    <submittedName>
        <fullName evidence="1">Enoyl-CoA-hydratase/isomerase</fullName>
    </submittedName>
</protein>
<dbReference type="HOGENOM" id="CLU_489737_0_0_4"/>
<name>E5AU06_MYCRK</name>
<dbReference type="GO" id="GO:0016853">
    <property type="term" value="F:isomerase activity"/>
    <property type="evidence" value="ECO:0007669"/>
    <property type="project" value="UniProtKB-KW"/>
</dbReference>